<sequence>MMHRAYTERTQAVHTHRTHTATIGAGMLTLLVAIGLTATPAFSQTAETFSLPAGCEAWVTVQAKDCTVEHNFTCEGDPVGLKQRVTLDEEGMTYLGATDDESQWIRSFHPRSGHTEQLEDNPRDRASLTELIETGIDTYDFRTLSPELGATRFVGQDSLTGRVVTIDGVTLEETQFNITAYAEDGTELWSAEGNEYISRDWRMFQAGPGTVTTPRETYEEDDSPVEYIFPGEPGFLSVNPKHGCGLTLSSSPVTALKEYLNVDL</sequence>
<dbReference type="AlphaFoldDB" id="A0A1M5Q817"/>
<organism evidence="2 3">
    <name type="scientific">Cognatiyoonia sediminum</name>
    <dbReference type="NCBI Taxonomy" id="1508389"/>
    <lineage>
        <taxon>Bacteria</taxon>
        <taxon>Pseudomonadati</taxon>
        <taxon>Pseudomonadota</taxon>
        <taxon>Alphaproteobacteria</taxon>
        <taxon>Rhodobacterales</taxon>
        <taxon>Paracoccaceae</taxon>
        <taxon>Cognatiyoonia</taxon>
    </lineage>
</organism>
<name>A0A1M5Q817_9RHOB</name>
<evidence type="ECO:0000313" key="3">
    <source>
        <dbReference type="Proteomes" id="UP000184074"/>
    </source>
</evidence>
<dbReference type="EMBL" id="FQXB01000002">
    <property type="protein sequence ID" value="SHH10142.1"/>
    <property type="molecule type" value="Genomic_DNA"/>
</dbReference>
<gene>
    <name evidence="2" type="ORF">SAMN05444003_2101</name>
</gene>
<evidence type="ECO:0000313" key="2">
    <source>
        <dbReference type="EMBL" id="SHH10142.1"/>
    </source>
</evidence>
<keyword evidence="1" id="KW-1133">Transmembrane helix</keyword>
<feature type="transmembrane region" description="Helical" evidence="1">
    <location>
        <begin position="21"/>
        <end position="42"/>
    </location>
</feature>
<dbReference type="STRING" id="1508389.SAMN05444003_2101"/>
<dbReference type="Proteomes" id="UP000184074">
    <property type="component" value="Unassembled WGS sequence"/>
</dbReference>
<reference evidence="2 3" key="1">
    <citation type="submission" date="2016-11" db="EMBL/GenBank/DDBJ databases">
        <authorList>
            <person name="Jaros S."/>
            <person name="Januszkiewicz K."/>
            <person name="Wedrychowicz H."/>
        </authorList>
    </citation>
    <scope>NUCLEOTIDE SEQUENCE [LARGE SCALE GENOMIC DNA]</scope>
    <source>
        <strain evidence="2 3">DSM 28715</strain>
    </source>
</reference>
<protein>
    <submittedName>
        <fullName evidence="2">Uncharacterized protein</fullName>
    </submittedName>
</protein>
<keyword evidence="1" id="KW-0472">Membrane</keyword>
<proteinExistence type="predicted"/>
<evidence type="ECO:0000256" key="1">
    <source>
        <dbReference type="SAM" id="Phobius"/>
    </source>
</evidence>
<keyword evidence="3" id="KW-1185">Reference proteome</keyword>
<accession>A0A1M5Q817</accession>
<keyword evidence="1" id="KW-0812">Transmembrane</keyword>